<dbReference type="PANTHER" id="PTHR32487">
    <property type="entry name" value="3-OXO-DELTA(4,5)-STEROID 5-BETA-REDUCTASE"/>
    <property type="match status" value="1"/>
</dbReference>
<dbReference type="RefSeq" id="XP_018000901.1">
    <property type="nucleotide sequence ID" value="XM_018139702.1"/>
</dbReference>
<evidence type="ECO:0000259" key="1">
    <source>
        <dbReference type="Pfam" id="PF22917"/>
    </source>
</evidence>
<dbReference type="PANTHER" id="PTHR32487:SF0">
    <property type="entry name" value="3-OXO-DELTA(4,5)-STEROID 5-BETA-REDUCTASE"/>
    <property type="match status" value="1"/>
</dbReference>
<dbReference type="SUPFAM" id="SSF51735">
    <property type="entry name" value="NAD(P)-binding Rossmann-fold domains"/>
    <property type="match status" value="1"/>
</dbReference>
<evidence type="ECO:0000313" key="2">
    <source>
        <dbReference type="EMBL" id="KPI40938.1"/>
    </source>
</evidence>
<name>A0A0N0NN00_9EURO</name>
<organism evidence="2 3">
    <name type="scientific">Cyphellophora attinorum</name>
    <dbReference type="NCBI Taxonomy" id="1664694"/>
    <lineage>
        <taxon>Eukaryota</taxon>
        <taxon>Fungi</taxon>
        <taxon>Dikarya</taxon>
        <taxon>Ascomycota</taxon>
        <taxon>Pezizomycotina</taxon>
        <taxon>Eurotiomycetes</taxon>
        <taxon>Chaetothyriomycetidae</taxon>
        <taxon>Chaetothyriales</taxon>
        <taxon>Cyphellophoraceae</taxon>
        <taxon>Cyphellophora</taxon>
    </lineage>
</organism>
<evidence type="ECO:0000313" key="3">
    <source>
        <dbReference type="Proteomes" id="UP000038010"/>
    </source>
</evidence>
<dbReference type="Pfam" id="PF22917">
    <property type="entry name" value="PRISE"/>
    <property type="match status" value="1"/>
</dbReference>
<dbReference type="EMBL" id="LFJN01000011">
    <property type="protein sequence ID" value="KPI40938.1"/>
    <property type="molecule type" value="Genomic_DNA"/>
</dbReference>
<comment type="caution">
    <text evidence="2">The sequence shown here is derived from an EMBL/GenBank/DDBJ whole genome shotgun (WGS) entry which is preliminary data.</text>
</comment>
<sequence length="380" mass="43298">MTQHIKGLSAAGKVAFVTGVNGISGNAMVEYLIRQPEREWSKIVISSRSSLKVKWQDHRIEFLALDFLRPVEELIQSMKQSCSDVTHAYFMSYVHVDDFTKLAGLNVPLFSNFLHSIDQVSGQNLQRVSLQTGGKHYGCHLGPCPAPMHESHPRYNDQGQNFYFNQQDELVALSKQRSWGWNVIRPNAVIGCTPGRNGMSEALTMALYLLVCRETGEQVKFPGGAFIYDSPDDNSDSQGLSEITAWSSTALHTKNEAFNYVNGDTFVWRYFLPEIGKYYGMDIGTNLELNLNLAEWAKDKEPIWQKICDKYGGDREAFSWATWYLMDWLGQRTWCTLASMTKAREFGWTRHDDTVQSWYRTFKSLENEGILPRIGHSNSV</sequence>
<reference evidence="2 3" key="1">
    <citation type="submission" date="2015-06" db="EMBL/GenBank/DDBJ databases">
        <title>Draft genome of the ant-associated black yeast Phialophora attae CBS 131958.</title>
        <authorList>
            <person name="Moreno L.F."/>
            <person name="Stielow B.J."/>
            <person name="de Hoog S."/>
            <person name="Vicente V.A."/>
            <person name="Weiss V.A."/>
            <person name="de Vries M."/>
            <person name="Cruz L.M."/>
            <person name="Souza E.M."/>
        </authorList>
    </citation>
    <scope>NUCLEOTIDE SEQUENCE [LARGE SCALE GENOMIC DNA]</scope>
    <source>
        <strain evidence="2 3">CBS 131958</strain>
    </source>
</reference>
<dbReference type="VEuPathDB" id="FungiDB:AB675_10901"/>
<dbReference type="InterPro" id="IPR055222">
    <property type="entry name" value="PRISE-like_Rossmann-fold"/>
</dbReference>
<dbReference type="OrthoDB" id="1731983at2759"/>
<feature type="domain" description="PRISE-like Rossmann-fold" evidence="1">
    <location>
        <begin position="15"/>
        <end position="372"/>
    </location>
</feature>
<protein>
    <recommendedName>
        <fullName evidence="1">PRISE-like Rossmann-fold domain-containing protein</fullName>
    </recommendedName>
</protein>
<dbReference type="Gene3D" id="3.40.50.720">
    <property type="entry name" value="NAD(P)-binding Rossmann-like Domain"/>
    <property type="match status" value="1"/>
</dbReference>
<gene>
    <name evidence="2" type="ORF">AB675_10901</name>
</gene>
<keyword evidence="3" id="KW-1185">Reference proteome</keyword>
<dbReference type="CDD" id="cd08948">
    <property type="entry name" value="5beta-POR_like_SDR_a"/>
    <property type="match status" value="1"/>
</dbReference>
<dbReference type="InterPro" id="IPR036291">
    <property type="entry name" value="NAD(P)-bd_dom_sf"/>
</dbReference>
<proteinExistence type="predicted"/>
<dbReference type="GeneID" id="28731582"/>
<dbReference type="STRING" id="1664694.A0A0N0NN00"/>
<accession>A0A0N0NN00</accession>
<dbReference type="AlphaFoldDB" id="A0A0N0NN00"/>
<dbReference type="Proteomes" id="UP000038010">
    <property type="component" value="Unassembled WGS sequence"/>
</dbReference>